<name>A0A7J7MUF3_9MAGN</name>
<keyword evidence="1" id="KW-0863">Zinc-finger</keyword>
<keyword evidence="4" id="KW-1185">Reference proteome</keyword>
<protein>
    <recommendedName>
        <fullName evidence="2">RING-type domain-containing protein</fullName>
    </recommendedName>
</protein>
<dbReference type="EMBL" id="JACGCM010001219">
    <property type="protein sequence ID" value="KAF6158561.1"/>
    <property type="molecule type" value="Genomic_DNA"/>
</dbReference>
<reference evidence="3 4" key="1">
    <citation type="journal article" date="2020" name="IScience">
        <title>Genome Sequencing of the Endangered Kingdonia uniflora (Circaeasteraceae, Ranunculales) Reveals Potential Mechanisms of Evolutionary Specialization.</title>
        <authorList>
            <person name="Sun Y."/>
            <person name="Deng T."/>
            <person name="Zhang A."/>
            <person name="Moore M.J."/>
            <person name="Landis J.B."/>
            <person name="Lin N."/>
            <person name="Zhang H."/>
            <person name="Zhang X."/>
            <person name="Huang J."/>
            <person name="Zhang X."/>
            <person name="Sun H."/>
            <person name="Wang H."/>
        </authorList>
    </citation>
    <scope>NUCLEOTIDE SEQUENCE [LARGE SCALE GENOMIC DNA]</scope>
    <source>
        <strain evidence="3">TB1705</strain>
        <tissue evidence="3">Leaf</tissue>
    </source>
</reference>
<dbReference type="GO" id="GO:0016567">
    <property type="term" value="P:protein ubiquitination"/>
    <property type="evidence" value="ECO:0007669"/>
    <property type="project" value="UniProtKB-UniPathway"/>
</dbReference>
<dbReference type="PANTHER" id="PTHR45676:SF41">
    <property type="entry name" value="RING-H2 FINGER PROTEIN ATL66"/>
    <property type="match status" value="1"/>
</dbReference>
<dbReference type="GO" id="GO:0008270">
    <property type="term" value="F:zinc ion binding"/>
    <property type="evidence" value="ECO:0007669"/>
    <property type="project" value="UniProtKB-KW"/>
</dbReference>
<dbReference type="OrthoDB" id="8062037at2759"/>
<dbReference type="InterPro" id="IPR001841">
    <property type="entry name" value="Znf_RING"/>
</dbReference>
<dbReference type="CDD" id="cd16454">
    <property type="entry name" value="RING-H2_PA-TM-RING"/>
    <property type="match status" value="1"/>
</dbReference>
<evidence type="ECO:0000256" key="1">
    <source>
        <dbReference type="PROSITE-ProRule" id="PRU00175"/>
    </source>
</evidence>
<dbReference type="Proteomes" id="UP000541444">
    <property type="component" value="Unassembled WGS sequence"/>
</dbReference>
<dbReference type="Gene3D" id="3.30.40.10">
    <property type="entry name" value="Zinc/RING finger domain, C3HC4 (zinc finger)"/>
    <property type="match status" value="1"/>
</dbReference>
<dbReference type="PROSITE" id="PS50089">
    <property type="entry name" value="ZF_RING_2"/>
    <property type="match status" value="1"/>
</dbReference>
<proteinExistence type="predicted"/>
<keyword evidence="1" id="KW-0862">Zinc</keyword>
<accession>A0A7J7MUF3</accession>
<dbReference type="AlphaFoldDB" id="A0A7J7MUF3"/>
<evidence type="ECO:0000259" key="2">
    <source>
        <dbReference type="PROSITE" id="PS50089"/>
    </source>
</evidence>
<feature type="domain" description="RING-type" evidence="2">
    <location>
        <begin position="85"/>
        <end position="127"/>
    </location>
</feature>
<dbReference type="SUPFAM" id="SSF57850">
    <property type="entry name" value="RING/U-box"/>
    <property type="match status" value="1"/>
</dbReference>
<evidence type="ECO:0000313" key="4">
    <source>
        <dbReference type="Proteomes" id="UP000541444"/>
    </source>
</evidence>
<comment type="caution">
    <text evidence="3">The sequence shown here is derived from an EMBL/GenBank/DDBJ whole genome shotgun (WGS) entry which is preliminary data.</text>
</comment>
<gene>
    <name evidence="3" type="ORF">GIB67_040075</name>
</gene>
<evidence type="ECO:0000313" key="3">
    <source>
        <dbReference type="EMBL" id="KAF6158561.1"/>
    </source>
</evidence>
<dbReference type="SMART" id="SM00184">
    <property type="entry name" value="RING"/>
    <property type="match status" value="1"/>
</dbReference>
<dbReference type="InterPro" id="IPR013083">
    <property type="entry name" value="Znf_RING/FYVE/PHD"/>
</dbReference>
<dbReference type="PANTHER" id="PTHR45676">
    <property type="entry name" value="RING-H2 FINGER PROTEIN ATL51-RELATED"/>
    <property type="match status" value="1"/>
</dbReference>
<keyword evidence="1" id="KW-0479">Metal-binding</keyword>
<organism evidence="3 4">
    <name type="scientific">Kingdonia uniflora</name>
    <dbReference type="NCBI Taxonomy" id="39325"/>
    <lineage>
        <taxon>Eukaryota</taxon>
        <taxon>Viridiplantae</taxon>
        <taxon>Streptophyta</taxon>
        <taxon>Embryophyta</taxon>
        <taxon>Tracheophyta</taxon>
        <taxon>Spermatophyta</taxon>
        <taxon>Magnoliopsida</taxon>
        <taxon>Ranunculales</taxon>
        <taxon>Circaeasteraceae</taxon>
        <taxon>Kingdonia</taxon>
    </lineage>
</organism>
<dbReference type="Pfam" id="PF13639">
    <property type="entry name" value="zf-RING_2"/>
    <property type="match status" value="1"/>
</dbReference>
<dbReference type="UniPathway" id="UPA00143"/>
<sequence length="146" mass="17256">MSITTTPRFSETRRAELKSQLEFHINRLIFYAEQQEKYPLEYEYYLKEYQGYYQNHYWVLLRESRKLDILLYVSSEIGNGNGDTCTICLKKMKTEDETSSLKECSHIYHVDCISTWLMRKPTCPMCRSNAFTSGKDSSNRSKQASE</sequence>